<reference evidence="2" key="1">
    <citation type="journal article" date="2020" name="Mol. Plant Microbe">
        <title>Rhizobial microsymbionts of the narrowly endemic Oxytropis species growing in Kamchatka are characterized by significant genetic diversity and possess a set of genes that are associated with T3SS and T6SS secretion systems and can affect the development of symbiosis.</title>
        <authorList>
            <person name="Safronova V."/>
            <person name="Guro P."/>
            <person name="Sazanova A."/>
            <person name="Kuznetsova I."/>
            <person name="Belimov A."/>
            <person name="Yakubov V."/>
            <person name="Chirak E."/>
            <person name="Afonin A."/>
            <person name="Gogolev Y."/>
            <person name="Andronov E."/>
            <person name="Tikhonovich I."/>
        </authorList>
    </citation>
    <scope>NUCLEOTIDE SEQUENCE [LARGE SCALE GENOMIC DNA]</scope>
    <source>
        <strain evidence="2">583</strain>
    </source>
</reference>
<dbReference type="InterPro" id="IPR014718">
    <property type="entry name" value="GH-type_carb-bd"/>
</dbReference>
<accession>A0A7G6SVR0</accession>
<protein>
    <submittedName>
        <fullName evidence="1">DUF4432 family protein</fullName>
    </submittedName>
</protein>
<sequence length="369" mass="40950">MHYENSDHVFVDLVPEQFGPLDTTVARYCGLVATAFRYRSGVAGLRISNAKGEIVILPFQGQQIWDATFLNRSLTMRSMFDEPVATRDYLSNYGAFFIHCGATAMGNPGPDDRHPLHGDLPNAPYGDVQLIIGDNAEGPFMALTGRCRQTVAFSHDYVTQPTVRLQRDASGVAVDIAITNLKRSPMNLMYLAHINFRPADDGRLVDSVVDDRADIVVRQVLPPFFTPSESYLAYRDAIVADPSRHRLLTKGEPIDPELVLTMKARADAEGWAHALQIHPDQTADFVSFRPDELNYAVRWITRGRDQDALGLVLPATAEPDGYRAAEERGRLIRVAPEGMFRCTLRFGAMDADMAAKQEDMISRIKAPGA</sequence>
<dbReference type="GO" id="GO:0030246">
    <property type="term" value="F:carbohydrate binding"/>
    <property type="evidence" value="ECO:0007669"/>
    <property type="project" value="InterPro"/>
</dbReference>
<dbReference type="AlphaFoldDB" id="A0A7G6SVR0"/>
<gene>
    <name evidence="1" type="ORF">HB778_19825</name>
</gene>
<proteinExistence type="predicted"/>
<dbReference type="RefSeq" id="WP_183456248.1">
    <property type="nucleotide sequence ID" value="NZ_CP050296.1"/>
</dbReference>
<dbReference type="EMBL" id="CP050296">
    <property type="protein sequence ID" value="QND58592.1"/>
    <property type="molecule type" value="Genomic_DNA"/>
</dbReference>
<dbReference type="InterPro" id="IPR027839">
    <property type="entry name" value="DUF4432"/>
</dbReference>
<dbReference type="Proteomes" id="UP000515465">
    <property type="component" value="Chromosome"/>
</dbReference>
<organism evidence="1 2">
    <name type="scientific">Mesorhizobium huakuii</name>
    <dbReference type="NCBI Taxonomy" id="28104"/>
    <lineage>
        <taxon>Bacteria</taxon>
        <taxon>Pseudomonadati</taxon>
        <taxon>Pseudomonadota</taxon>
        <taxon>Alphaproteobacteria</taxon>
        <taxon>Hyphomicrobiales</taxon>
        <taxon>Phyllobacteriaceae</taxon>
        <taxon>Mesorhizobium</taxon>
    </lineage>
</organism>
<dbReference type="Pfam" id="PF14486">
    <property type="entry name" value="DUF4432"/>
    <property type="match status" value="1"/>
</dbReference>
<dbReference type="Gene3D" id="2.70.98.10">
    <property type="match status" value="1"/>
</dbReference>
<name>A0A7G6SVR0_9HYPH</name>
<evidence type="ECO:0000313" key="1">
    <source>
        <dbReference type="EMBL" id="QND58592.1"/>
    </source>
</evidence>
<evidence type="ECO:0000313" key="2">
    <source>
        <dbReference type="Proteomes" id="UP000515465"/>
    </source>
</evidence>